<feature type="domain" description="Cyclic nucleotide-binding" evidence="1">
    <location>
        <begin position="319"/>
        <end position="397"/>
    </location>
</feature>
<dbReference type="Proteomes" id="UP000182737">
    <property type="component" value="Unassembled WGS sequence"/>
</dbReference>
<dbReference type="Gene3D" id="2.60.120.10">
    <property type="entry name" value="Jelly Rolls"/>
    <property type="match status" value="1"/>
</dbReference>
<dbReference type="Pfam" id="PF13581">
    <property type="entry name" value="HATPase_c_2"/>
    <property type="match status" value="1"/>
</dbReference>
<dbReference type="InterPro" id="IPR050397">
    <property type="entry name" value="Env_Response_Regulators"/>
</dbReference>
<dbReference type="PANTHER" id="PTHR24567:SF68">
    <property type="entry name" value="DNA-BINDING TRANSCRIPTIONAL DUAL REGULATOR CRP"/>
    <property type="match status" value="1"/>
</dbReference>
<evidence type="ECO:0000313" key="2">
    <source>
        <dbReference type="EMBL" id="SFI82264.1"/>
    </source>
</evidence>
<evidence type="ECO:0000259" key="1">
    <source>
        <dbReference type="PROSITE" id="PS50042"/>
    </source>
</evidence>
<proteinExistence type="predicted"/>
<dbReference type="AlphaFoldDB" id="A0A1I3LBY0"/>
<dbReference type="EMBL" id="FORI01000006">
    <property type="protein sequence ID" value="SFI82264.1"/>
    <property type="molecule type" value="Genomic_DNA"/>
</dbReference>
<protein>
    <submittedName>
        <fullName evidence="2">Histidine kinase-like ATPase domain-containing protein</fullName>
    </submittedName>
</protein>
<reference evidence="3" key="1">
    <citation type="submission" date="2016-10" db="EMBL/GenBank/DDBJ databases">
        <authorList>
            <person name="Varghese N."/>
            <person name="Submissions S."/>
        </authorList>
    </citation>
    <scope>NUCLEOTIDE SEQUENCE [LARGE SCALE GENOMIC DNA]</scope>
    <source>
        <strain evidence="3">XBD1002</strain>
    </source>
</reference>
<dbReference type="InterPro" id="IPR003594">
    <property type="entry name" value="HATPase_dom"/>
</dbReference>
<dbReference type="GO" id="GO:0016301">
    <property type="term" value="F:kinase activity"/>
    <property type="evidence" value="ECO:0007669"/>
    <property type="project" value="UniProtKB-KW"/>
</dbReference>
<dbReference type="InterPro" id="IPR014710">
    <property type="entry name" value="RmlC-like_jellyroll"/>
</dbReference>
<dbReference type="InterPro" id="IPR000595">
    <property type="entry name" value="cNMP-bd_dom"/>
</dbReference>
<accession>A0A1I3LBY0</accession>
<dbReference type="OrthoDB" id="5456285at2"/>
<dbReference type="InterPro" id="IPR036890">
    <property type="entry name" value="HATPase_C_sf"/>
</dbReference>
<dbReference type="CDD" id="cd00038">
    <property type="entry name" value="CAP_ED"/>
    <property type="match status" value="1"/>
</dbReference>
<organism evidence="2 3">
    <name type="scientific">Treponema bryantii</name>
    <dbReference type="NCBI Taxonomy" id="163"/>
    <lineage>
        <taxon>Bacteria</taxon>
        <taxon>Pseudomonadati</taxon>
        <taxon>Spirochaetota</taxon>
        <taxon>Spirochaetia</taxon>
        <taxon>Spirochaetales</taxon>
        <taxon>Treponemataceae</taxon>
        <taxon>Treponema</taxon>
    </lineage>
</organism>
<keyword evidence="3" id="KW-1185">Reference proteome</keyword>
<dbReference type="InterPro" id="IPR018490">
    <property type="entry name" value="cNMP-bd_dom_sf"/>
</dbReference>
<dbReference type="RefSeq" id="WP_074932022.1">
    <property type="nucleotide sequence ID" value="NZ_FORI01000006.1"/>
</dbReference>
<sequence>MKKLLVASANQEVLGVVKSACLNYTDYFEPIFCPETDEALSFVDYELPEIKILDFTSAEINCHAILKAISSDPWLHNGGIIAIASSPSEAQKIEDLKDPNILIVQTLYTFKQNFDGLLRSLIRNQQFLFNRGMQDRIGSEEKGFFVCDNNPMDIRLYTGFLVNYLYCTNRIDDDGRFALQSTLMELLTNALEHGNCGISYEEKSEWLNKGGIILDLIDKKLRMPEYADRKIHIEYEIGKEKSTFVIKDDGEGFDWRSRLSDDTPGVEEAHGRGIALSKSLVSDLRYNDKGNEVSFDIQNIRNVSNTVPGIMIPFKAVEYKKHDIVCRQNEPSNDLYFIVSGRYGVYANRKLISVLTPNDMFIGEMAFLLNDRRSATIMAAEDGKLIRIPKTMFLNLIRKNPHYGLFLSKLLAQRVIRQNRRTLQLSAEIAQLKGQK</sequence>
<dbReference type="Pfam" id="PF00027">
    <property type="entry name" value="cNMP_binding"/>
    <property type="match status" value="1"/>
</dbReference>
<evidence type="ECO:0000313" key="3">
    <source>
        <dbReference type="Proteomes" id="UP000182737"/>
    </source>
</evidence>
<dbReference type="PROSITE" id="PS50042">
    <property type="entry name" value="CNMP_BINDING_3"/>
    <property type="match status" value="1"/>
</dbReference>
<gene>
    <name evidence="2" type="ORF">SAMN04487775_106187</name>
</gene>
<name>A0A1I3LBY0_9SPIR</name>
<dbReference type="SMART" id="SM00100">
    <property type="entry name" value="cNMP"/>
    <property type="match status" value="1"/>
</dbReference>
<dbReference type="CDD" id="cd16936">
    <property type="entry name" value="HATPase_RsbW-like"/>
    <property type="match status" value="1"/>
</dbReference>
<dbReference type="SUPFAM" id="SSF55874">
    <property type="entry name" value="ATPase domain of HSP90 chaperone/DNA topoisomerase II/histidine kinase"/>
    <property type="match status" value="1"/>
</dbReference>
<dbReference type="Gene3D" id="3.30.565.10">
    <property type="entry name" value="Histidine kinase-like ATPase, C-terminal domain"/>
    <property type="match status" value="1"/>
</dbReference>
<dbReference type="GO" id="GO:0005829">
    <property type="term" value="C:cytosol"/>
    <property type="evidence" value="ECO:0007669"/>
    <property type="project" value="TreeGrafter"/>
</dbReference>
<dbReference type="SUPFAM" id="SSF51206">
    <property type="entry name" value="cAMP-binding domain-like"/>
    <property type="match status" value="1"/>
</dbReference>
<dbReference type="PANTHER" id="PTHR24567">
    <property type="entry name" value="CRP FAMILY TRANSCRIPTIONAL REGULATORY PROTEIN"/>
    <property type="match status" value="1"/>
</dbReference>
<dbReference type="GO" id="GO:0003700">
    <property type="term" value="F:DNA-binding transcription factor activity"/>
    <property type="evidence" value="ECO:0007669"/>
    <property type="project" value="TreeGrafter"/>
</dbReference>
<keyword evidence="2" id="KW-0808">Transferase</keyword>
<keyword evidence="2" id="KW-0418">Kinase</keyword>